<evidence type="ECO:0000313" key="7">
    <source>
        <dbReference type="Proteomes" id="UP000193240"/>
    </source>
</evidence>
<dbReference type="GO" id="GO:0008270">
    <property type="term" value="F:zinc ion binding"/>
    <property type="evidence" value="ECO:0007669"/>
    <property type="project" value="UniProtKB-KW"/>
</dbReference>
<evidence type="ECO:0000259" key="5">
    <source>
        <dbReference type="PROSITE" id="PS50865"/>
    </source>
</evidence>
<proteinExistence type="predicted"/>
<dbReference type="InParanoid" id="A0A1Y2LN15"/>
<dbReference type="Proteomes" id="UP000193240">
    <property type="component" value="Unassembled WGS sequence"/>
</dbReference>
<protein>
    <recommendedName>
        <fullName evidence="5">MYND-type domain-containing protein</fullName>
    </recommendedName>
</protein>
<keyword evidence="3" id="KW-0862">Zinc</keyword>
<dbReference type="Pfam" id="PF01753">
    <property type="entry name" value="zf-MYND"/>
    <property type="match status" value="1"/>
</dbReference>
<dbReference type="STRING" id="105696.A0A1Y2LN15"/>
<evidence type="ECO:0000256" key="3">
    <source>
        <dbReference type="ARBA" id="ARBA00022833"/>
    </source>
</evidence>
<sequence length="324" mass="36778">MAAAIEPLDLVDIAVLLNYERATTTEAFRNTKVREIAYPGDALHTLRYGSEPPADWNRNDRTVIVLDKVSPQGDRQLPATMKSPVNFVSSNLTEQQLETIFYRIRAHEGSVLVTLLLEAFFSMFPPDTKLCIRHAPKDKQPNTFYITSICNRSIVQDVLVKPKFSTVLVVPQERRMKHSGTGPEMAHWYTGFSAPNSEEITSVLDLTSMQFGEVGRGPGREGRMLFALDTKTDYEERLNRIANGVDLARRQVNTSMVMAGGAPLEKVVCKVKERWEKRDTEKWCGHCGAPEPEFRCAGCRNVWFCNKEHQKMMWSFHKGYCNKG</sequence>
<name>A0A1Y2LN15_EPING</name>
<dbReference type="Gene3D" id="6.10.140.2220">
    <property type="match status" value="1"/>
</dbReference>
<evidence type="ECO:0000256" key="2">
    <source>
        <dbReference type="ARBA" id="ARBA00022771"/>
    </source>
</evidence>
<evidence type="ECO:0000256" key="1">
    <source>
        <dbReference type="ARBA" id="ARBA00022723"/>
    </source>
</evidence>
<accession>A0A1Y2LN15</accession>
<dbReference type="InterPro" id="IPR002893">
    <property type="entry name" value="Znf_MYND"/>
</dbReference>
<keyword evidence="1" id="KW-0479">Metal-binding</keyword>
<keyword evidence="7" id="KW-1185">Reference proteome</keyword>
<gene>
    <name evidence="6" type="ORF">B5807_09151</name>
</gene>
<evidence type="ECO:0000256" key="4">
    <source>
        <dbReference type="PROSITE-ProRule" id="PRU00134"/>
    </source>
</evidence>
<feature type="domain" description="MYND-type" evidence="5">
    <location>
        <begin position="284"/>
        <end position="321"/>
    </location>
</feature>
<dbReference type="OMA" id="EKWCGHC"/>
<organism evidence="6 7">
    <name type="scientific">Epicoccum nigrum</name>
    <name type="common">Soil fungus</name>
    <name type="synonym">Epicoccum purpurascens</name>
    <dbReference type="NCBI Taxonomy" id="105696"/>
    <lineage>
        <taxon>Eukaryota</taxon>
        <taxon>Fungi</taxon>
        <taxon>Dikarya</taxon>
        <taxon>Ascomycota</taxon>
        <taxon>Pezizomycotina</taxon>
        <taxon>Dothideomycetes</taxon>
        <taxon>Pleosporomycetidae</taxon>
        <taxon>Pleosporales</taxon>
        <taxon>Pleosporineae</taxon>
        <taxon>Didymellaceae</taxon>
        <taxon>Epicoccum</taxon>
    </lineage>
</organism>
<dbReference type="PROSITE" id="PS50865">
    <property type="entry name" value="ZF_MYND_2"/>
    <property type="match status" value="1"/>
</dbReference>
<dbReference type="EMBL" id="KZ107855">
    <property type="protein sequence ID" value="OSS44999.1"/>
    <property type="molecule type" value="Genomic_DNA"/>
</dbReference>
<evidence type="ECO:0000313" key="6">
    <source>
        <dbReference type="EMBL" id="OSS44999.1"/>
    </source>
</evidence>
<dbReference type="AlphaFoldDB" id="A0A1Y2LN15"/>
<dbReference type="SUPFAM" id="SSF144232">
    <property type="entry name" value="HIT/MYND zinc finger-like"/>
    <property type="match status" value="1"/>
</dbReference>
<dbReference type="PROSITE" id="PS01360">
    <property type="entry name" value="ZF_MYND_1"/>
    <property type="match status" value="1"/>
</dbReference>
<reference evidence="6 7" key="1">
    <citation type="journal article" date="2017" name="Genome Announc.">
        <title>Genome sequence of the saprophytic ascomycete Epicoccum nigrum ICMP 19927 strain isolated from New Zealand.</title>
        <authorList>
            <person name="Fokin M."/>
            <person name="Fleetwood D."/>
            <person name="Weir B.S."/>
            <person name="Villas-Boas S.G."/>
        </authorList>
    </citation>
    <scope>NUCLEOTIDE SEQUENCE [LARGE SCALE GENOMIC DNA]</scope>
    <source>
        <strain evidence="6 7">ICMP 19927</strain>
    </source>
</reference>
<keyword evidence="2 4" id="KW-0863">Zinc-finger</keyword>